<dbReference type="Pfam" id="PF13476">
    <property type="entry name" value="AAA_23"/>
    <property type="match status" value="1"/>
</dbReference>
<feature type="domain" description="Rad50/SbcC-type AAA" evidence="5">
    <location>
        <begin position="20"/>
        <end position="215"/>
    </location>
</feature>
<comment type="caution">
    <text evidence="6">The sequence shown here is derived from an EMBL/GenBank/DDBJ whole genome shotgun (WGS) entry which is preliminary data.</text>
</comment>
<dbReference type="InterPro" id="IPR027417">
    <property type="entry name" value="P-loop_NTPase"/>
</dbReference>
<evidence type="ECO:0000256" key="4">
    <source>
        <dbReference type="SAM" id="Coils"/>
    </source>
</evidence>
<reference evidence="6" key="1">
    <citation type="submission" date="2020-12" db="EMBL/GenBank/DDBJ databases">
        <title>Metabolic potential, ecology and presence of endohyphal bacteria is reflected in genomic diversity of Mucoromycotina.</title>
        <authorList>
            <person name="Muszewska A."/>
            <person name="Okrasinska A."/>
            <person name="Steczkiewicz K."/>
            <person name="Drgas O."/>
            <person name="Orlowska M."/>
            <person name="Perlinska-Lenart U."/>
            <person name="Aleksandrzak-Piekarczyk T."/>
            <person name="Szatraj K."/>
            <person name="Zielenkiewicz U."/>
            <person name="Pilsyk S."/>
            <person name="Malc E."/>
            <person name="Mieczkowski P."/>
            <person name="Kruszewska J.S."/>
            <person name="Biernat P."/>
            <person name="Pawlowska J."/>
        </authorList>
    </citation>
    <scope>NUCLEOTIDE SEQUENCE</scope>
    <source>
        <strain evidence="6">WA0000017839</strain>
    </source>
</reference>
<proteinExistence type="inferred from homology"/>
<organism evidence="6 7">
    <name type="scientific">Mucor saturninus</name>
    <dbReference type="NCBI Taxonomy" id="64648"/>
    <lineage>
        <taxon>Eukaryota</taxon>
        <taxon>Fungi</taxon>
        <taxon>Fungi incertae sedis</taxon>
        <taxon>Mucoromycota</taxon>
        <taxon>Mucoromycotina</taxon>
        <taxon>Mucoromycetes</taxon>
        <taxon>Mucorales</taxon>
        <taxon>Mucorineae</taxon>
        <taxon>Mucoraceae</taxon>
        <taxon>Mucor</taxon>
    </lineage>
</organism>
<dbReference type="GO" id="GO:0016887">
    <property type="term" value="F:ATP hydrolysis activity"/>
    <property type="evidence" value="ECO:0007669"/>
    <property type="project" value="InterPro"/>
</dbReference>
<feature type="coiled-coil region" evidence="4">
    <location>
        <begin position="168"/>
        <end position="230"/>
    </location>
</feature>
<evidence type="ECO:0000313" key="6">
    <source>
        <dbReference type="EMBL" id="KAG2201410.1"/>
    </source>
</evidence>
<name>A0A8H7UZD2_9FUNG</name>
<dbReference type="PANTHER" id="PTHR45916">
    <property type="entry name" value="STRUCTURAL MAINTENANCE OF CHROMOSOMES PROTEIN 5"/>
    <property type="match status" value="1"/>
</dbReference>
<dbReference type="GO" id="GO:0003697">
    <property type="term" value="F:single-stranded DNA binding"/>
    <property type="evidence" value="ECO:0007669"/>
    <property type="project" value="TreeGrafter"/>
</dbReference>
<gene>
    <name evidence="6" type="ORF">INT47_001459</name>
</gene>
<feature type="non-terminal residue" evidence="6">
    <location>
        <position position="1"/>
    </location>
</feature>
<dbReference type="OrthoDB" id="10254973at2759"/>
<dbReference type="EMBL" id="JAEPRD010000071">
    <property type="protein sequence ID" value="KAG2201410.1"/>
    <property type="molecule type" value="Genomic_DNA"/>
</dbReference>
<evidence type="ECO:0000256" key="1">
    <source>
        <dbReference type="ARBA" id="ARBA00010171"/>
    </source>
</evidence>
<dbReference type="Proteomes" id="UP000603453">
    <property type="component" value="Unassembled WGS sequence"/>
</dbReference>
<accession>A0A8H7UZD2</accession>
<evidence type="ECO:0000256" key="2">
    <source>
        <dbReference type="ARBA" id="ARBA00018687"/>
    </source>
</evidence>
<dbReference type="SUPFAM" id="SSF52540">
    <property type="entry name" value="P-loop containing nucleoside triphosphate hydrolases"/>
    <property type="match status" value="1"/>
</dbReference>
<evidence type="ECO:0000259" key="5">
    <source>
        <dbReference type="Pfam" id="PF13476"/>
    </source>
</evidence>
<dbReference type="GO" id="GO:0005634">
    <property type="term" value="C:nucleus"/>
    <property type="evidence" value="ECO:0007669"/>
    <property type="project" value="TreeGrafter"/>
</dbReference>
<evidence type="ECO:0000256" key="3">
    <source>
        <dbReference type="ARBA" id="ARBA00023054"/>
    </source>
</evidence>
<comment type="similarity">
    <text evidence="1">Belongs to the SMC family. SMC5 subfamily.</text>
</comment>
<keyword evidence="3 4" id="KW-0175">Coiled coil</keyword>
<protein>
    <recommendedName>
        <fullName evidence="2">Structural maintenance of chromosomes protein 5</fullName>
    </recommendedName>
</protein>
<dbReference type="InterPro" id="IPR038729">
    <property type="entry name" value="Rad50/SbcC_AAA"/>
</dbReference>
<dbReference type="PANTHER" id="PTHR45916:SF1">
    <property type="entry name" value="STRUCTURAL MAINTENANCE OF CHROMOSOMES PROTEIN 5"/>
    <property type="match status" value="1"/>
</dbReference>
<dbReference type="Gene3D" id="3.40.50.300">
    <property type="entry name" value="P-loop containing nucleotide triphosphate hydrolases"/>
    <property type="match status" value="1"/>
</dbReference>
<dbReference type="GO" id="GO:0030915">
    <property type="term" value="C:Smc5-Smc6 complex"/>
    <property type="evidence" value="ECO:0007669"/>
    <property type="project" value="TreeGrafter"/>
</dbReference>
<evidence type="ECO:0000313" key="7">
    <source>
        <dbReference type="Proteomes" id="UP000603453"/>
    </source>
</evidence>
<dbReference type="GO" id="GO:0000724">
    <property type="term" value="P:double-strand break repair via homologous recombination"/>
    <property type="evidence" value="ECO:0007669"/>
    <property type="project" value="TreeGrafter"/>
</dbReference>
<keyword evidence="7" id="KW-1185">Reference proteome</keyword>
<sequence>WALTLSGAYSNSFVEGSIVKITLTNFVTYDYCEILPGPQMNMIIGPNGTGKSTIVCAIALGLGGTPALLGRAKSISEFVKTGEDEATISIELKKVGTRNVIIQRTFKKADGNINTWRINGKSTSQREVLSIVRNLNIQVDNLCQFLPQDRVSEFAELSPAQLLERTQAAAGETELHEMQKKLMEWREKEKTHEKAQKSDIDHLKTLQTRNAELEKDVMRMQQREEILKRVALLEAQIPLIKYSDAKAMADKIKEEVLHNKTIVEHARAEAAPIQELKE</sequence>
<dbReference type="AlphaFoldDB" id="A0A8H7UZD2"/>